<keyword evidence="4" id="KW-0812">Transmembrane</keyword>
<dbReference type="Pfam" id="PF13855">
    <property type="entry name" value="LRR_8"/>
    <property type="match status" value="1"/>
</dbReference>
<evidence type="ECO:0000256" key="1">
    <source>
        <dbReference type="ARBA" id="ARBA00004251"/>
    </source>
</evidence>
<evidence type="ECO:0000256" key="7">
    <source>
        <dbReference type="ARBA" id="ARBA00022989"/>
    </source>
</evidence>
<dbReference type="FunFam" id="3.80.10.10:FF:000470">
    <property type="entry name" value="LRR receptor-like serine/threonine-protein kinase RPK2"/>
    <property type="match status" value="1"/>
</dbReference>
<dbReference type="PRINTS" id="PR00019">
    <property type="entry name" value="LEURICHRPT"/>
</dbReference>
<dbReference type="GO" id="GO:0051707">
    <property type="term" value="P:response to other organism"/>
    <property type="evidence" value="ECO:0007669"/>
    <property type="project" value="UniProtKB-ARBA"/>
</dbReference>
<evidence type="ECO:0000256" key="9">
    <source>
        <dbReference type="ARBA" id="ARBA00023170"/>
    </source>
</evidence>
<dbReference type="Pfam" id="PF23598">
    <property type="entry name" value="LRR_14"/>
    <property type="match status" value="1"/>
</dbReference>
<keyword evidence="3" id="KW-0433">Leucine-rich repeat</keyword>
<dbReference type="FunFam" id="3.80.10.10:FF:000299">
    <property type="entry name" value="Piriformospora indica-insensitive protein 2"/>
    <property type="match status" value="1"/>
</dbReference>
<proteinExistence type="predicted"/>
<name>A0A6J1CG00_MOMCH</name>
<dbReference type="RefSeq" id="XP_022140142.1">
    <property type="nucleotide sequence ID" value="XM_022284450.1"/>
</dbReference>
<dbReference type="PANTHER" id="PTHR27000:SF642">
    <property type="entry name" value="INACTIVE LEUCINE-RICH REPEAT RECEPTOR KINASE XIAO-RELATED"/>
    <property type="match status" value="1"/>
</dbReference>
<comment type="subcellular location">
    <subcellularLocation>
        <location evidence="1">Cell membrane</location>
        <topology evidence="1">Single-pass type I membrane protein</topology>
    </subcellularLocation>
</comment>
<evidence type="ECO:0000256" key="4">
    <source>
        <dbReference type="ARBA" id="ARBA00022692"/>
    </source>
</evidence>
<evidence type="ECO:0000256" key="11">
    <source>
        <dbReference type="SAM" id="MobiDB-lite"/>
    </source>
</evidence>
<gene>
    <name evidence="15" type="primary">LOC111010871</name>
</gene>
<protein>
    <submittedName>
        <fullName evidence="15">Piriformospora indica-insensitive protein 2-like</fullName>
    </submittedName>
</protein>
<dbReference type="PANTHER" id="PTHR27000">
    <property type="entry name" value="LEUCINE-RICH REPEAT RECEPTOR-LIKE PROTEIN KINASE FAMILY PROTEIN-RELATED"/>
    <property type="match status" value="1"/>
</dbReference>
<dbReference type="GeneID" id="111010871"/>
<reference evidence="15" key="1">
    <citation type="submission" date="2025-08" db="UniProtKB">
        <authorList>
            <consortium name="RefSeq"/>
        </authorList>
    </citation>
    <scope>IDENTIFICATION</scope>
    <source>
        <strain evidence="15">OHB3-1</strain>
    </source>
</reference>
<dbReference type="FunFam" id="3.80.10.10:FF:000269">
    <property type="entry name" value="Piriformospora indica-insensitive protein 2"/>
    <property type="match status" value="1"/>
</dbReference>
<evidence type="ECO:0000256" key="8">
    <source>
        <dbReference type="ARBA" id="ARBA00023136"/>
    </source>
</evidence>
<feature type="domain" description="Disease resistance R13L4/SHOC-2-like LRR" evidence="13">
    <location>
        <begin position="107"/>
        <end position="259"/>
    </location>
</feature>
<dbReference type="GO" id="GO:0005886">
    <property type="term" value="C:plasma membrane"/>
    <property type="evidence" value="ECO:0007669"/>
    <property type="project" value="UniProtKB-SubCell"/>
</dbReference>
<organism evidence="14 15">
    <name type="scientific">Momordica charantia</name>
    <name type="common">Bitter gourd</name>
    <name type="synonym">Balsam pear</name>
    <dbReference type="NCBI Taxonomy" id="3673"/>
    <lineage>
        <taxon>Eukaryota</taxon>
        <taxon>Viridiplantae</taxon>
        <taxon>Streptophyta</taxon>
        <taxon>Embryophyta</taxon>
        <taxon>Tracheophyta</taxon>
        <taxon>Spermatophyta</taxon>
        <taxon>Magnoliopsida</taxon>
        <taxon>eudicotyledons</taxon>
        <taxon>Gunneridae</taxon>
        <taxon>Pentapetalae</taxon>
        <taxon>rosids</taxon>
        <taxon>fabids</taxon>
        <taxon>Cucurbitales</taxon>
        <taxon>Cucurbitaceae</taxon>
        <taxon>Momordiceae</taxon>
        <taxon>Momordica</taxon>
    </lineage>
</organism>
<dbReference type="AlphaFoldDB" id="A0A6J1CG00"/>
<evidence type="ECO:0000256" key="12">
    <source>
        <dbReference type="SAM" id="SignalP"/>
    </source>
</evidence>
<feature type="signal peptide" evidence="12">
    <location>
        <begin position="1"/>
        <end position="21"/>
    </location>
</feature>
<evidence type="ECO:0000313" key="15">
    <source>
        <dbReference type="RefSeq" id="XP_022140142.1"/>
    </source>
</evidence>
<dbReference type="SMART" id="SM00365">
    <property type="entry name" value="LRR_SD22"/>
    <property type="match status" value="3"/>
</dbReference>
<keyword evidence="14" id="KW-1185">Reference proteome</keyword>
<dbReference type="InterPro" id="IPR001611">
    <property type="entry name" value="Leu-rich_rpt"/>
</dbReference>
<feature type="chain" id="PRO_5027044448" evidence="12">
    <location>
        <begin position="22"/>
        <end position="473"/>
    </location>
</feature>
<dbReference type="OrthoDB" id="676979at2759"/>
<dbReference type="InterPro" id="IPR032675">
    <property type="entry name" value="LRR_dom_sf"/>
</dbReference>
<feature type="region of interest" description="Disordered" evidence="11">
    <location>
        <begin position="409"/>
        <end position="428"/>
    </location>
</feature>
<evidence type="ECO:0000313" key="14">
    <source>
        <dbReference type="Proteomes" id="UP000504603"/>
    </source>
</evidence>
<dbReference type="SUPFAM" id="SSF52058">
    <property type="entry name" value="L domain-like"/>
    <property type="match status" value="1"/>
</dbReference>
<feature type="compositionally biased region" description="Polar residues" evidence="11">
    <location>
        <begin position="419"/>
        <end position="428"/>
    </location>
</feature>
<sequence length="473" mass="51350">MAMASLSVSLFLFLLFTSSTTFSTDEMEEAELLGLFEVMTSLLDDPDWPLAHPLPCSQTPWPGIKCEIAQFPPLFHVTNIHIGPDVLDPPCKSSAYLSHALLKLPYLKSLSIFSCFTTSSVALFPALFHSLSYLEQLALQSNPSLSGEIPSSLGNATNLRVLSLSQNSLKGQIPEGIGGLLCLEELDLSYNNLSGGIPQAIGGLRSLSILDLSWNALQGNLPSSLGQLQLLQKIDLGSNRIQGKIPPNLGMLKKLVLLDLSHNFINGPIPQTFEGLEHLEYLILDHNPLNSVMPLFLGSLEKLTSISLSECGIEGPIPSSISSLRTLTALSLGNNNLSGAIPADLGQLPKLDLLNLSHNQLSGEVSFPDEFVSKLGKRLDVRGNEGLCSSCSQRHKEIEKRNNISVDSEETPYCLNPSGGRNDSEQQTAEDCKRIQAAWNQLEENGSSQTPTWDKNLMLTFWAFVAVVLCSGL</sequence>
<dbReference type="Gene3D" id="3.80.10.10">
    <property type="entry name" value="Ribonuclease Inhibitor"/>
    <property type="match status" value="3"/>
</dbReference>
<evidence type="ECO:0000256" key="10">
    <source>
        <dbReference type="ARBA" id="ARBA00023180"/>
    </source>
</evidence>
<keyword evidence="5 12" id="KW-0732">Signal</keyword>
<keyword evidence="6" id="KW-0677">Repeat</keyword>
<keyword evidence="10" id="KW-0325">Glycoprotein</keyword>
<evidence type="ECO:0000256" key="6">
    <source>
        <dbReference type="ARBA" id="ARBA00022737"/>
    </source>
</evidence>
<dbReference type="InterPro" id="IPR055414">
    <property type="entry name" value="LRR_R13L4/SHOC2-like"/>
</dbReference>
<dbReference type="Proteomes" id="UP000504603">
    <property type="component" value="Unplaced"/>
</dbReference>
<keyword evidence="9" id="KW-0675">Receptor</keyword>
<keyword evidence="7" id="KW-1133">Transmembrane helix</keyword>
<accession>A0A6J1CG00</accession>
<evidence type="ECO:0000256" key="3">
    <source>
        <dbReference type="ARBA" id="ARBA00022614"/>
    </source>
</evidence>
<evidence type="ECO:0000259" key="13">
    <source>
        <dbReference type="Pfam" id="PF23598"/>
    </source>
</evidence>
<dbReference type="KEGG" id="mcha:111010871"/>
<keyword evidence="8" id="KW-0472">Membrane</keyword>
<evidence type="ECO:0000256" key="5">
    <source>
        <dbReference type="ARBA" id="ARBA00022729"/>
    </source>
</evidence>
<dbReference type="InterPro" id="IPR003591">
    <property type="entry name" value="Leu-rich_rpt_typical-subtyp"/>
</dbReference>
<dbReference type="SMART" id="SM00369">
    <property type="entry name" value="LRR_TYP"/>
    <property type="match status" value="6"/>
</dbReference>
<dbReference type="GO" id="GO:0051606">
    <property type="term" value="P:detection of stimulus"/>
    <property type="evidence" value="ECO:0007669"/>
    <property type="project" value="UniProtKB-ARBA"/>
</dbReference>
<keyword evidence="2" id="KW-1003">Cell membrane</keyword>
<evidence type="ECO:0000256" key="2">
    <source>
        <dbReference type="ARBA" id="ARBA00022475"/>
    </source>
</evidence>